<keyword evidence="2" id="KW-0238">DNA-binding</keyword>
<keyword evidence="1" id="KW-0805">Transcription regulation</keyword>
<dbReference type="Pfam" id="PF07729">
    <property type="entry name" value="FCD"/>
    <property type="match status" value="1"/>
</dbReference>
<reference evidence="5" key="1">
    <citation type="submission" date="2023-07" db="EMBL/GenBank/DDBJ databases">
        <title>Murine gut Bacillus species.</title>
        <authorList>
            <person name="Gutman E."/>
            <person name="Hashuel R."/>
            <person name="Litvak Y."/>
        </authorList>
    </citation>
    <scope>NUCLEOTIDE SEQUENCE</scope>
    <source>
        <strain evidence="5">RU283</strain>
    </source>
</reference>
<dbReference type="InterPro" id="IPR036388">
    <property type="entry name" value="WH-like_DNA-bd_sf"/>
</dbReference>
<evidence type="ECO:0000256" key="3">
    <source>
        <dbReference type="ARBA" id="ARBA00023163"/>
    </source>
</evidence>
<feature type="domain" description="HTH gntR-type" evidence="4">
    <location>
        <begin position="6"/>
        <end position="73"/>
    </location>
</feature>
<dbReference type="Gene3D" id="1.20.120.530">
    <property type="entry name" value="GntR ligand-binding domain-like"/>
    <property type="match status" value="1"/>
</dbReference>
<dbReference type="PANTHER" id="PTHR43537:SF24">
    <property type="entry name" value="GLUCONATE OPERON TRANSCRIPTIONAL REPRESSOR"/>
    <property type="match status" value="1"/>
</dbReference>
<dbReference type="EMBL" id="JAUUTP010000016">
    <property type="protein sequence ID" value="MDP1419772.1"/>
    <property type="molecule type" value="Genomic_DNA"/>
</dbReference>
<accession>A0AA90P8P3</accession>
<dbReference type="InterPro" id="IPR036390">
    <property type="entry name" value="WH_DNA-bd_sf"/>
</dbReference>
<comment type="caution">
    <text evidence="5">The sequence shown here is derived from an EMBL/GenBank/DDBJ whole genome shotgun (WGS) entry which is preliminary data.</text>
</comment>
<dbReference type="Proteomes" id="UP001178277">
    <property type="component" value="Unassembled WGS sequence"/>
</dbReference>
<dbReference type="SUPFAM" id="SSF46785">
    <property type="entry name" value="Winged helix' DNA-binding domain"/>
    <property type="match status" value="1"/>
</dbReference>
<dbReference type="Pfam" id="PF00392">
    <property type="entry name" value="GntR"/>
    <property type="match status" value="1"/>
</dbReference>
<gene>
    <name evidence="5" type="ORF">Q8G35_15570</name>
</gene>
<dbReference type="CDD" id="cd07377">
    <property type="entry name" value="WHTH_GntR"/>
    <property type="match status" value="1"/>
</dbReference>
<dbReference type="InterPro" id="IPR008920">
    <property type="entry name" value="TF_FadR/GntR_C"/>
</dbReference>
<dbReference type="InterPro" id="IPR011711">
    <property type="entry name" value="GntR_C"/>
</dbReference>
<dbReference type="AlphaFoldDB" id="A0AA90P8P3"/>
<organism evidence="5 6">
    <name type="scientific">Peribacillus simplex</name>
    <dbReference type="NCBI Taxonomy" id="1478"/>
    <lineage>
        <taxon>Bacteria</taxon>
        <taxon>Bacillati</taxon>
        <taxon>Bacillota</taxon>
        <taxon>Bacilli</taxon>
        <taxon>Bacillales</taxon>
        <taxon>Bacillaceae</taxon>
        <taxon>Peribacillus</taxon>
    </lineage>
</organism>
<keyword evidence="3" id="KW-0804">Transcription</keyword>
<dbReference type="SUPFAM" id="SSF48008">
    <property type="entry name" value="GntR ligand-binding domain-like"/>
    <property type="match status" value="1"/>
</dbReference>
<dbReference type="SMART" id="SM00345">
    <property type="entry name" value="HTH_GNTR"/>
    <property type="match status" value="1"/>
</dbReference>
<sequence>MKNRYQSLKDLVYDYITERIQNGTLLPKHKINESVLCEKLGVSRTPVREALIQLASDNLLEYLPRKGFIVKELDTKKKLDVFRIVSVLDSLAASLSLEHITESDIERMEDLVKKIEFSISTKNYLDYQKYQNQFHKVYIDKCNNPTLIDLLDSLQNSFVRQIYLSNNEEKLFAVLEQMNEDHKEITNYFKKRDKENLEQLIKNKHWEITHLDMI</sequence>
<dbReference type="Gene3D" id="1.10.10.10">
    <property type="entry name" value="Winged helix-like DNA-binding domain superfamily/Winged helix DNA-binding domain"/>
    <property type="match status" value="1"/>
</dbReference>
<dbReference type="RefSeq" id="WP_305161088.1">
    <property type="nucleotide sequence ID" value="NZ_JAUUTP010000016.1"/>
</dbReference>
<dbReference type="PROSITE" id="PS50949">
    <property type="entry name" value="HTH_GNTR"/>
    <property type="match status" value="1"/>
</dbReference>
<evidence type="ECO:0000313" key="5">
    <source>
        <dbReference type="EMBL" id="MDP1419772.1"/>
    </source>
</evidence>
<proteinExistence type="predicted"/>
<dbReference type="PANTHER" id="PTHR43537">
    <property type="entry name" value="TRANSCRIPTIONAL REGULATOR, GNTR FAMILY"/>
    <property type="match status" value="1"/>
</dbReference>
<evidence type="ECO:0000313" key="6">
    <source>
        <dbReference type="Proteomes" id="UP001178277"/>
    </source>
</evidence>
<dbReference type="InterPro" id="IPR000524">
    <property type="entry name" value="Tscrpt_reg_HTH_GntR"/>
</dbReference>
<dbReference type="GO" id="GO:0003677">
    <property type="term" value="F:DNA binding"/>
    <property type="evidence" value="ECO:0007669"/>
    <property type="project" value="UniProtKB-KW"/>
</dbReference>
<evidence type="ECO:0000256" key="1">
    <source>
        <dbReference type="ARBA" id="ARBA00023015"/>
    </source>
</evidence>
<evidence type="ECO:0000259" key="4">
    <source>
        <dbReference type="PROSITE" id="PS50949"/>
    </source>
</evidence>
<name>A0AA90P8P3_9BACI</name>
<protein>
    <submittedName>
        <fullName evidence="5">GntR family transcriptional regulator</fullName>
    </submittedName>
</protein>
<evidence type="ECO:0000256" key="2">
    <source>
        <dbReference type="ARBA" id="ARBA00023125"/>
    </source>
</evidence>
<dbReference type="GO" id="GO:0003700">
    <property type="term" value="F:DNA-binding transcription factor activity"/>
    <property type="evidence" value="ECO:0007669"/>
    <property type="project" value="InterPro"/>
</dbReference>